<dbReference type="EMBL" id="SRXW01000001">
    <property type="protein sequence ID" value="TGY89924.1"/>
    <property type="molecule type" value="Genomic_DNA"/>
</dbReference>
<proteinExistence type="predicted"/>
<gene>
    <name evidence="1" type="ORF">E5163_01940</name>
</gene>
<evidence type="ECO:0000313" key="1">
    <source>
        <dbReference type="EMBL" id="TGY89924.1"/>
    </source>
</evidence>
<dbReference type="AlphaFoldDB" id="A0A4S2H300"/>
<organism evidence="1 2">
    <name type="scientific">Marinicauda algicola</name>
    <dbReference type="NCBI Taxonomy" id="2029849"/>
    <lineage>
        <taxon>Bacteria</taxon>
        <taxon>Pseudomonadati</taxon>
        <taxon>Pseudomonadota</taxon>
        <taxon>Alphaproteobacteria</taxon>
        <taxon>Maricaulales</taxon>
        <taxon>Maricaulaceae</taxon>
        <taxon>Marinicauda</taxon>
    </lineage>
</organism>
<keyword evidence="2" id="KW-1185">Reference proteome</keyword>
<dbReference type="OrthoDB" id="7624727at2"/>
<dbReference type="Proteomes" id="UP000308054">
    <property type="component" value="Unassembled WGS sequence"/>
</dbReference>
<name>A0A4S2H300_9PROT</name>
<reference evidence="1 2" key="1">
    <citation type="journal article" date="2017" name="Int. J. Syst. Evol. Microbiol.">
        <title>Marinicauda algicola sp. nov., isolated from a marine red alga Rhodosorus marinus.</title>
        <authorList>
            <person name="Jeong S.E."/>
            <person name="Jeon S.H."/>
            <person name="Chun B.H."/>
            <person name="Kim D.W."/>
            <person name="Jeon C.O."/>
        </authorList>
    </citation>
    <scope>NUCLEOTIDE SEQUENCE [LARGE SCALE GENOMIC DNA]</scope>
    <source>
        <strain evidence="1 2">JCM 31718</strain>
    </source>
</reference>
<evidence type="ECO:0008006" key="3">
    <source>
        <dbReference type="Google" id="ProtNLM"/>
    </source>
</evidence>
<sequence length="406" mass="44121">MRGKLSTTAEVSAMQDTVFEELRRHLASADHVDLGQYRFINLEAVRAAAGPMWESLRSRVFLASESIIRKYAGESDLVIQCATGFLVVYRGSEPEEAQATTRAIGEALRRFFLGETMTRLMGLETSCEQLSVAEFAATLDAAQAEERASEGARAEVRQLAARRVIDPLQFGPVWDPRREAVASFMARPRRRREDGRGWVPASDLLCGRPGHEPRLELDLAVLALVREALSALQAGNARCGVITPVGYPALAHPGTRTRYATALAAIPEALRRLIVLKVEAAPLDAPAGQISENCRTLLPHCGRLVLHASLDALSLQRFENAGATLVGASLPASGSRSAIEHDLERFCALARRISLPVYLDAVADWEQLKIALASPVRLIAGPVFGERSELAVPYRLSRARALSSAA</sequence>
<protein>
    <recommendedName>
        <fullName evidence="3">EAL domain-containing protein</fullName>
    </recommendedName>
</protein>
<evidence type="ECO:0000313" key="2">
    <source>
        <dbReference type="Proteomes" id="UP000308054"/>
    </source>
</evidence>
<accession>A0A4S2H300</accession>
<dbReference type="RefSeq" id="WP_135994421.1">
    <property type="nucleotide sequence ID" value="NZ_CP071057.1"/>
</dbReference>
<comment type="caution">
    <text evidence="1">The sequence shown here is derived from an EMBL/GenBank/DDBJ whole genome shotgun (WGS) entry which is preliminary data.</text>
</comment>